<dbReference type="NCBIfam" id="TIGR02961">
    <property type="entry name" value="allantoicase"/>
    <property type="match status" value="1"/>
</dbReference>
<feature type="domain" description="Allantoicase" evidence="2">
    <location>
        <begin position="207"/>
        <end position="347"/>
    </location>
</feature>
<dbReference type="OMA" id="NDWVRFR"/>
<dbReference type="AlphaFoldDB" id="A0A3E2HN52"/>
<dbReference type="EMBL" id="NCSJ02000017">
    <property type="protein sequence ID" value="RFU34713.1"/>
    <property type="molecule type" value="Genomic_DNA"/>
</dbReference>
<feature type="non-terminal residue" evidence="3">
    <location>
        <position position="1"/>
    </location>
</feature>
<dbReference type="PIRSF" id="PIRSF016516">
    <property type="entry name" value="Allantoicase"/>
    <property type="match status" value="1"/>
</dbReference>
<feature type="domain" description="Allantoicase" evidence="2">
    <location>
        <begin position="34"/>
        <end position="188"/>
    </location>
</feature>
<sequence>MHELEHEGATPIPADMIDSIFKLQYLDLISAPLGGKVLAVSDEWFAPAANLLSPKKPIYSDKQVYTGQWMDGWETRRHNKQPFDYVIIRLGVSSGKVVGVEINTAFFKGNEAPAISVEACFNSDDQEVISWKNGKGRWEKILDKQPCKPSQRHGWKLRKQFENKTYTHVRLNMYPDGGIARFRLYGTAIPILPEIHTIFDLAAAQNGGMVVSWSDQEFGALASNLLLPGRGPDMADGWETSRSRTENHVDWAIVKLGVSGKVKQLVIDTAHFRGNFPDEAQVYGLFYQGEGIPDSEDKNWRDITVLSECGPDKEHFLDCLDQETVFTHVKLNIIPDGGVKRLRVIGVLIIEAGVNASH</sequence>
<dbReference type="PANTHER" id="PTHR12045">
    <property type="entry name" value="ALLANTOICASE"/>
    <property type="match status" value="1"/>
</dbReference>
<gene>
    <name evidence="3" type="ORF">B7463_g1608</name>
</gene>
<comment type="similarity">
    <text evidence="1">Belongs to the allantoicase family.</text>
</comment>
<dbReference type="InterPro" id="IPR008979">
    <property type="entry name" value="Galactose-bd-like_sf"/>
</dbReference>
<dbReference type="HAMAP" id="MF_00813">
    <property type="entry name" value="Allantoicase"/>
    <property type="match status" value="1"/>
</dbReference>
<dbReference type="InterPro" id="IPR005164">
    <property type="entry name" value="Allantoicase"/>
</dbReference>
<dbReference type="SUPFAM" id="SSF49785">
    <property type="entry name" value="Galactose-binding domain-like"/>
    <property type="match status" value="2"/>
</dbReference>
<evidence type="ECO:0000313" key="4">
    <source>
        <dbReference type="Proteomes" id="UP000258309"/>
    </source>
</evidence>
<proteinExistence type="inferred from homology"/>
<evidence type="ECO:0000256" key="1">
    <source>
        <dbReference type="ARBA" id="ARBA00009242"/>
    </source>
</evidence>
<dbReference type="PANTHER" id="PTHR12045:SF3">
    <property type="entry name" value="INACTIVE ALLANTOICASE-RELATED"/>
    <property type="match status" value="1"/>
</dbReference>
<dbReference type="GO" id="GO:0000256">
    <property type="term" value="P:allantoin catabolic process"/>
    <property type="evidence" value="ECO:0007669"/>
    <property type="project" value="InterPro"/>
</dbReference>
<dbReference type="STRING" id="5539.A0A3E2HN52"/>
<dbReference type="InterPro" id="IPR015908">
    <property type="entry name" value="Allantoicase_dom"/>
</dbReference>
<dbReference type="GO" id="GO:0004037">
    <property type="term" value="F:allantoicase activity"/>
    <property type="evidence" value="ECO:0007669"/>
    <property type="project" value="InterPro"/>
</dbReference>
<evidence type="ECO:0000259" key="2">
    <source>
        <dbReference type="Pfam" id="PF03561"/>
    </source>
</evidence>
<name>A0A3E2HN52_SCYLI</name>
<reference evidence="3 4" key="1">
    <citation type="submission" date="2018-05" db="EMBL/GenBank/DDBJ databases">
        <title>Draft genome sequence of Scytalidium lignicola DSM 105466, a ubiquitous saprotrophic fungus.</title>
        <authorList>
            <person name="Buettner E."/>
            <person name="Gebauer A.M."/>
            <person name="Hofrichter M."/>
            <person name="Liers C."/>
            <person name="Kellner H."/>
        </authorList>
    </citation>
    <scope>NUCLEOTIDE SEQUENCE [LARGE SCALE GENOMIC DNA]</scope>
    <source>
        <strain evidence="3 4">DSM 105466</strain>
    </source>
</reference>
<dbReference type="Proteomes" id="UP000258309">
    <property type="component" value="Unassembled WGS sequence"/>
</dbReference>
<organism evidence="3 4">
    <name type="scientific">Scytalidium lignicola</name>
    <name type="common">Hyphomycete</name>
    <dbReference type="NCBI Taxonomy" id="5539"/>
    <lineage>
        <taxon>Eukaryota</taxon>
        <taxon>Fungi</taxon>
        <taxon>Dikarya</taxon>
        <taxon>Ascomycota</taxon>
        <taxon>Pezizomycotina</taxon>
        <taxon>Leotiomycetes</taxon>
        <taxon>Leotiomycetes incertae sedis</taxon>
        <taxon>Scytalidium</taxon>
    </lineage>
</organism>
<dbReference type="Gene3D" id="2.60.120.260">
    <property type="entry name" value="Galactose-binding domain-like"/>
    <property type="match status" value="2"/>
</dbReference>
<dbReference type="FunFam" id="2.60.120.260:FF:000078">
    <property type="entry name" value="DAL2p Allantoicase"/>
    <property type="match status" value="1"/>
</dbReference>
<comment type="caution">
    <text evidence="3">The sequence shown here is derived from an EMBL/GenBank/DDBJ whole genome shotgun (WGS) entry which is preliminary data.</text>
</comment>
<feature type="non-terminal residue" evidence="3">
    <location>
        <position position="358"/>
    </location>
</feature>
<accession>A0A3E2HN52</accession>
<keyword evidence="4" id="KW-1185">Reference proteome</keyword>
<evidence type="ECO:0000313" key="3">
    <source>
        <dbReference type="EMBL" id="RFU34713.1"/>
    </source>
</evidence>
<protein>
    <recommendedName>
        <fullName evidence="2">Allantoicase domain-containing protein</fullName>
    </recommendedName>
</protein>
<dbReference type="OrthoDB" id="10266039at2759"/>
<dbReference type="Pfam" id="PF03561">
    <property type="entry name" value="Allantoicase"/>
    <property type="match status" value="2"/>
</dbReference>